<dbReference type="InterPro" id="IPR036390">
    <property type="entry name" value="WH_DNA-bd_sf"/>
</dbReference>
<dbReference type="GeneID" id="41596581"/>
<dbReference type="EMBL" id="CP007174">
    <property type="protein sequence ID" value="AIF82807.1"/>
    <property type="molecule type" value="Genomic_DNA"/>
</dbReference>
<keyword evidence="4" id="KW-1185">Reference proteome</keyword>
<dbReference type="RefSeq" id="WP_148699705.1">
    <property type="nucleotide sequence ID" value="NZ_CP007174.1"/>
</dbReference>
<dbReference type="OrthoDB" id="111719at2157"/>
<protein>
    <submittedName>
        <fullName evidence="3">Putative cobalamin binding protein</fullName>
    </submittedName>
</protein>
<sequence>MSMYRRYTLDEVKRKIVDVLQNAGTGLSGVELADKTGINRMTITKYLDIMNTMGLVKKKKTGTVNVWFLETGISDIEFPVNYVQVQQRLIDFALAGEEEQARRLLISVLNSNIDQVKIITDVILPAANTVGELYSRGRLGKTERAHLASMMVEFIDLVKFNAHPAEPKMNAHVLCVAGTDDRAHLAKSAAVVFQILGWDSRYVGSVEQDIDPFFDIDLQRYVSKAWGNKHGLMLMCVFSSGEGPLRFIASTVKAIGGRLKGELRLAALAPEAEAAAGENADYAAKDLQGIVDWAERQYILIVSSRM</sequence>
<feature type="domain" description="Helix-turn-helix type 11" evidence="2">
    <location>
        <begin position="14"/>
        <end position="54"/>
    </location>
</feature>
<dbReference type="InterPro" id="IPR036388">
    <property type="entry name" value="WH-like_DNA-bd_sf"/>
</dbReference>
<dbReference type="Gene3D" id="1.10.10.10">
    <property type="entry name" value="Winged helix-like DNA-binding domain superfamily/Winged helix DNA-binding domain"/>
    <property type="match status" value="1"/>
</dbReference>
<dbReference type="HOGENOM" id="CLU_920149_0_0_2"/>
<dbReference type="eggNOG" id="arCOG03932">
    <property type="taxonomic scope" value="Archaea"/>
</dbReference>
<accession>A0A075MPN9</accession>
<organism evidence="3 4">
    <name type="scientific">Candidatus Nitrososphaera evergladensis SR1</name>
    <dbReference type="NCBI Taxonomy" id="1459636"/>
    <lineage>
        <taxon>Archaea</taxon>
        <taxon>Nitrososphaerota</taxon>
        <taxon>Nitrososphaeria</taxon>
        <taxon>Nitrososphaerales</taxon>
        <taxon>Nitrososphaeraceae</taxon>
        <taxon>Nitrososphaera</taxon>
    </lineage>
</organism>
<evidence type="ECO:0000313" key="4">
    <source>
        <dbReference type="Proteomes" id="UP000028194"/>
    </source>
</evidence>
<dbReference type="SUPFAM" id="SSF46785">
    <property type="entry name" value="Winged helix' DNA-binding domain"/>
    <property type="match status" value="1"/>
</dbReference>
<dbReference type="Pfam" id="PF02607">
    <property type="entry name" value="B12-binding_2"/>
    <property type="match status" value="1"/>
</dbReference>
<name>A0A075MPN9_9ARCH</name>
<dbReference type="Pfam" id="PF08279">
    <property type="entry name" value="HTH_11"/>
    <property type="match status" value="1"/>
</dbReference>
<reference evidence="3 4" key="1">
    <citation type="journal article" date="2014" name="PLoS ONE">
        <title>Genome Sequence of Candidatus Nitrososphaera evergladensis from Group I.1b Enriched from Everglades Soil Reveals Novel Genomic Features of the Ammonia-Oxidizing Archaea.</title>
        <authorList>
            <person name="Zhalnina K.V."/>
            <person name="Dias R."/>
            <person name="Leonard M.T."/>
            <person name="Dorr de Quadros P."/>
            <person name="Camargo F.A."/>
            <person name="Drew J.C."/>
            <person name="Farmerie W.G."/>
            <person name="Daroub S.H."/>
            <person name="Triplett E.W."/>
        </authorList>
    </citation>
    <scope>NUCLEOTIDE SEQUENCE [LARGE SCALE GENOMIC DNA]</scope>
    <source>
        <strain evidence="3 4">SR1</strain>
    </source>
</reference>
<evidence type="ECO:0000259" key="2">
    <source>
        <dbReference type="Pfam" id="PF08279"/>
    </source>
</evidence>
<dbReference type="InterPro" id="IPR036594">
    <property type="entry name" value="Meth_synthase_dom"/>
</dbReference>
<evidence type="ECO:0000313" key="3">
    <source>
        <dbReference type="EMBL" id="AIF82807.1"/>
    </source>
</evidence>
<dbReference type="eggNOG" id="arCOG03402">
    <property type="taxonomic scope" value="Archaea"/>
</dbReference>
<dbReference type="InterPro" id="IPR013196">
    <property type="entry name" value="HTH_11"/>
</dbReference>
<dbReference type="KEGG" id="nev:NTE_00729"/>
<dbReference type="Gene3D" id="1.10.1240.10">
    <property type="entry name" value="Methionine synthase domain"/>
    <property type="match status" value="1"/>
</dbReference>
<feature type="domain" description="B12-binding N-terminal" evidence="1">
    <location>
        <begin position="86"/>
        <end position="140"/>
    </location>
</feature>
<dbReference type="InterPro" id="IPR003759">
    <property type="entry name" value="Cbl-bd_cap"/>
</dbReference>
<dbReference type="STRING" id="1459636.NTE_00729"/>
<evidence type="ECO:0000259" key="1">
    <source>
        <dbReference type="Pfam" id="PF02607"/>
    </source>
</evidence>
<dbReference type="Proteomes" id="UP000028194">
    <property type="component" value="Chromosome"/>
</dbReference>
<dbReference type="AlphaFoldDB" id="A0A075MPN9"/>
<proteinExistence type="predicted"/>
<dbReference type="SUPFAM" id="SSF47644">
    <property type="entry name" value="Methionine synthase domain"/>
    <property type="match status" value="1"/>
</dbReference>
<gene>
    <name evidence="3" type="ORF">NTE_00729</name>
</gene>